<sequence length="132" mass="14377">MYLTGRGAGLGWVILSTPCNSPFQKHQEFVASPLMAESLALREAVQSCVEKELKEVCFESDSAQLIKSIASGNGLSEIYGVAFDILSSAALFKSASFNWIPRERNILADNLAKDASFVGETRVVELTFMVPN</sequence>
<dbReference type="InterPro" id="IPR002156">
    <property type="entry name" value="RNaseH_domain"/>
</dbReference>
<dbReference type="EMBL" id="JADBGQ010000002">
    <property type="protein sequence ID" value="KAG5408630.1"/>
    <property type="molecule type" value="Genomic_DNA"/>
</dbReference>
<dbReference type="InterPro" id="IPR036397">
    <property type="entry name" value="RNaseH_sf"/>
</dbReference>
<feature type="domain" description="RNase H type-1" evidence="1">
    <location>
        <begin position="8"/>
        <end position="115"/>
    </location>
</feature>
<dbReference type="Gene3D" id="3.30.420.10">
    <property type="entry name" value="Ribonuclease H-like superfamily/Ribonuclease H"/>
    <property type="match status" value="1"/>
</dbReference>
<keyword evidence="3" id="KW-1185">Reference proteome</keyword>
<evidence type="ECO:0000313" key="2">
    <source>
        <dbReference type="EMBL" id="KAG5408630.1"/>
    </source>
</evidence>
<gene>
    <name evidence="2" type="primary">A02g501080.1_BraROA</name>
    <name evidence="2" type="ORF">IGI04_004949</name>
</gene>
<dbReference type="CDD" id="cd06222">
    <property type="entry name" value="RNase_H_like"/>
    <property type="match status" value="1"/>
</dbReference>
<comment type="caution">
    <text evidence="2">The sequence shown here is derived from an EMBL/GenBank/DDBJ whole genome shotgun (WGS) entry which is preliminary data.</text>
</comment>
<dbReference type="PANTHER" id="PTHR47074:SF11">
    <property type="entry name" value="REVERSE TRANSCRIPTASE-LIKE PROTEIN"/>
    <property type="match status" value="1"/>
</dbReference>
<proteinExistence type="predicted"/>
<organism evidence="2 3">
    <name type="scientific">Brassica rapa subsp. trilocularis</name>
    <dbReference type="NCBI Taxonomy" id="1813537"/>
    <lineage>
        <taxon>Eukaryota</taxon>
        <taxon>Viridiplantae</taxon>
        <taxon>Streptophyta</taxon>
        <taxon>Embryophyta</taxon>
        <taxon>Tracheophyta</taxon>
        <taxon>Spermatophyta</taxon>
        <taxon>Magnoliopsida</taxon>
        <taxon>eudicotyledons</taxon>
        <taxon>Gunneridae</taxon>
        <taxon>Pentapetalae</taxon>
        <taxon>rosids</taxon>
        <taxon>malvids</taxon>
        <taxon>Brassicales</taxon>
        <taxon>Brassicaceae</taxon>
        <taxon>Brassiceae</taxon>
        <taxon>Brassica</taxon>
    </lineage>
</organism>
<dbReference type="SUPFAM" id="SSF53098">
    <property type="entry name" value="Ribonuclease H-like"/>
    <property type="match status" value="1"/>
</dbReference>
<dbReference type="InterPro" id="IPR044730">
    <property type="entry name" value="RNase_H-like_dom_plant"/>
</dbReference>
<reference evidence="2 3" key="1">
    <citation type="submission" date="2021-03" db="EMBL/GenBank/DDBJ databases">
        <authorList>
            <person name="King G.J."/>
            <person name="Bancroft I."/>
            <person name="Baten A."/>
            <person name="Bloomfield J."/>
            <person name="Borpatragohain P."/>
            <person name="He Z."/>
            <person name="Irish N."/>
            <person name="Irwin J."/>
            <person name="Liu K."/>
            <person name="Mauleon R.P."/>
            <person name="Moore J."/>
            <person name="Morris R."/>
            <person name="Ostergaard L."/>
            <person name="Wang B."/>
            <person name="Wells R."/>
        </authorList>
    </citation>
    <scope>NUCLEOTIDE SEQUENCE [LARGE SCALE GENOMIC DNA]</scope>
    <source>
        <strain evidence="2">R-o-18</strain>
        <tissue evidence="2">Leaf</tissue>
    </source>
</reference>
<evidence type="ECO:0000313" key="3">
    <source>
        <dbReference type="Proteomes" id="UP000823674"/>
    </source>
</evidence>
<dbReference type="Pfam" id="PF13456">
    <property type="entry name" value="RVT_3"/>
    <property type="match status" value="1"/>
</dbReference>
<name>A0ABQ7NCL8_BRACM</name>
<protein>
    <recommendedName>
        <fullName evidence="1">RNase H type-1 domain-containing protein</fullName>
    </recommendedName>
</protein>
<dbReference type="Proteomes" id="UP000823674">
    <property type="component" value="Chromosome A02"/>
</dbReference>
<dbReference type="InterPro" id="IPR012337">
    <property type="entry name" value="RNaseH-like_sf"/>
</dbReference>
<dbReference type="PANTHER" id="PTHR47074">
    <property type="entry name" value="BNAC02G40300D PROTEIN"/>
    <property type="match status" value="1"/>
</dbReference>
<evidence type="ECO:0000259" key="1">
    <source>
        <dbReference type="Pfam" id="PF13456"/>
    </source>
</evidence>
<accession>A0ABQ7NCL8</accession>
<dbReference type="InterPro" id="IPR052929">
    <property type="entry name" value="RNase_H-like_EbsB-rel"/>
</dbReference>